<organism evidence="1 2">
    <name type="scientific">Methanimicrococcus hacksteinii</name>
    <dbReference type="NCBI Taxonomy" id="3028293"/>
    <lineage>
        <taxon>Archaea</taxon>
        <taxon>Methanobacteriati</taxon>
        <taxon>Methanobacteriota</taxon>
        <taxon>Stenosarchaea group</taxon>
        <taxon>Methanomicrobia</taxon>
        <taxon>Methanosarcinales</taxon>
        <taxon>Methanosarcinaceae</taxon>
        <taxon>Methanimicrococcus</taxon>
    </lineage>
</organism>
<evidence type="ECO:0000313" key="1">
    <source>
        <dbReference type="EMBL" id="MDV0444567.1"/>
    </source>
</evidence>
<keyword evidence="2" id="KW-1185">Reference proteome</keyword>
<dbReference type="InterPro" id="IPR011990">
    <property type="entry name" value="TPR-like_helical_dom_sf"/>
</dbReference>
<accession>A0ABU3VMD8</accession>
<sequence length="176" mass="19141">MLGDSRPNVGNTENPAGIFDAGMTLMQNGAYADAFLLFSKLTSDENQIAAQYNLALCFYFAGEKQQAFEKLEKASAALKKKAPVPKNPLTAQNTFTILAQSEAGQTDYLKPMPQKLPELLPESAKRNVLRLLIDVCAALENWDGVMNYAAVLQPADKNYGNVKKAVGEAQKNKGVI</sequence>
<dbReference type="SUPFAM" id="SSF48452">
    <property type="entry name" value="TPR-like"/>
    <property type="match status" value="1"/>
</dbReference>
<dbReference type="EMBL" id="JAWDKC010000003">
    <property type="protein sequence ID" value="MDV0444567.1"/>
    <property type="molecule type" value="Genomic_DNA"/>
</dbReference>
<evidence type="ECO:0008006" key="3">
    <source>
        <dbReference type="Google" id="ProtNLM"/>
    </source>
</evidence>
<comment type="caution">
    <text evidence="1">The sequence shown here is derived from an EMBL/GenBank/DDBJ whole genome shotgun (WGS) entry which is preliminary data.</text>
</comment>
<name>A0ABU3VMD8_9EURY</name>
<proteinExistence type="predicted"/>
<protein>
    <recommendedName>
        <fullName evidence="3">Tetratricopeptide repeat protein</fullName>
    </recommendedName>
</protein>
<gene>
    <name evidence="1" type="ORF">MmiAt1_00950</name>
</gene>
<dbReference type="Proteomes" id="UP001272052">
    <property type="component" value="Unassembled WGS sequence"/>
</dbReference>
<reference evidence="1 2" key="1">
    <citation type="submission" date="2023-06" db="EMBL/GenBank/DDBJ databases">
        <title>Genome sequence of Methanimicrococcus sp. At1.</title>
        <authorList>
            <person name="Protasov E."/>
            <person name="Platt K."/>
            <person name="Poehlein A."/>
            <person name="Daniel R."/>
            <person name="Brune A."/>
        </authorList>
    </citation>
    <scope>NUCLEOTIDE SEQUENCE [LARGE SCALE GENOMIC DNA]</scope>
    <source>
        <strain evidence="1 2">At1</strain>
    </source>
</reference>
<dbReference type="RefSeq" id="WP_318784965.1">
    <property type="nucleotide sequence ID" value="NZ_JAWDKC010000003.1"/>
</dbReference>
<evidence type="ECO:0000313" key="2">
    <source>
        <dbReference type="Proteomes" id="UP001272052"/>
    </source>
</evidence>
<dbReference type="Gene3D" id="1.25.40.10">
    <property type="entry name" value="Tetratricopeptide repeat domain"/>
    <property type="match status" value="1"/>
</dbReference>